<dbReference type="KEGG" id="lacs:H4075_00185"/>
<dbReference type="CDD" id="cd04179">
    <property type="entry name" value="DPM_DPG-synthase_like"/>
    <property type="match status" value="1"/>
</dbReference>
<accession>A0A7G5XGP7</accession>
<evidence type="ECO:0000313" key="2">
    <source>
        <dbReference type="EMBL" id="QNA44650.1"/>
    </source>
</evidence>
<protein>
    <submittedName>
        <fullName evidence="2">Glycosyltransferase family 2 protein</fullName>
    </submittedName>
</protein>
<name>A0A7G5XGP7_9BACT</name>
<evidence type="ECO:0000313" key="3">
    <source>
        <dbReference type="Proteomes" id="UP000515344"/>
    </source>
</evidence>
<dbReference type="SUPFAM" id="SSF53448">
    <property type="entry name" value="Nucleotide-diphospho-sugar transferases"/>
    <property type="match status" value="1"/>
</dbReference>
<reference evidence="3" key="1">
    <citation type="submission" date="2020-08" db="EMBL/GenBank/DDBJ databases">
        <title>Lacibacter sp. S13-6-6 genome sequencing.</title>
        <authorList>
            <person name="Jin L."/>
        </authorList>
    </citation>
    <scope>NUCLEOTIDE SEQUENCE [LARGE SCALE GENOMIC DNA]</scope>
    <source>
        <strain evidence="3">S13-6-6</strain>
    </source>
</reference>
<dbReference type="PANTHER" id="PTHR10859:SF91">
    <property type="entry name" value="DOLICHYL-PHOSPHATE BETA-GLUCOSYLTRANSFERASE"/>
    <property type="match status" value="1"/>
</dbReference>
<dbReference type="EMBL" id="CP060007">
    <property type="protein sequence ID" value="QNA44650.1"/>
    <property type="molecule type" value="Genomic_DNA"/>
</dbReference>
<dbReference type="Gene3D" id="3.90.550.10">
    <property type="entry name" value="Spore Coat Polysaccharide Biosynthesis Protein SpsA, Chain A"/>
    <property type="match status" value="1"/>
</dbReference>
<sequence length="226" mass="25278">MSDSAKFIIIPSFNEEIVLRSTVEPLINQGYHVVVVDDGSTIEQEKFIADLQVTTIRHVQNLGQGAALETGTVYALAKGASYIVHFDADGQHDLSAIEHLLAPILNNTADVVFGSRFLTQQSSLPFTRSLLLHTARYVNFLFTGLLLSDAHNGLRAFNRKAADLIRIKENRMAHASEILILVKKNKLRFTEVAVDVRYTAYSKAKGQSGWNSIRIFFDLLLHKLLR</sequence>
<organism evidence="2 3">
    <name type="scientific">Lacibacter sediminis</name>
    <dbReference type="NCBI Taxonomy" id="2760713"/>
    <lineage>
        <taxon>Bacteria</taxon>
        <taxon>Pseudomonadati</taxon>
        <taxon>Bacteroidota</taxon>
        <taxon>Chitinophagia</taxon>
        <taxon>Chitinophagales</taxon>
        <taxon>Chitinophagaceae</taxon>
        <taxon>Lacibacter</taxon>
    </lineage>
</organism>
<dbReference type="Pfam" id="PF00535">
    <property type="entry name" value="Glycos_transf_2"/>
    <property type="match status" value="1"/>
</dbReference>
<dbReference type="GO" id="GO:0006487">
    <property type="term" value="P:protein N-linked glycosylation"/>
    <property type="evidence" value="ECO:0007669"/>
    <property type="project" value="TreeGrafter"/>
</dbReference>
<dbReference type="InterPro" id="IPR001173">
    <property type="entry name" value="Glyco_trans_2-like"/>
</dbReference>
<dbReference type="RefSeq" id="WP_182803020.1">
    <property type="nucleotide sequence ID" value="NZ_CP060007.1"/>
</dbReference>
<gene>
    <name evidence="2" type="ORF">H4075_00185</name>
</gene>
<dbReference type="Proteomes" id="UP000515344">
    <property type="component" value="Chromosome"/>
</dbReference>
<feature type="domain" description="Glycosyltransferase 2-like" evidence="1">
    <location>
        <begin position="8"/>
        <end position="162"/>
    </location>
</feature>
<dbReference type="AlphaFoldDB" id="A0A7G5XGP7"/>
<keyword evidence="3" id="KW-1185">Reference proteome</keyword>
<evidence type="ECO:0000259" key="1">
    <source>
        <dbReference type="Pfam" id="PF00535"/>
    </source>
</evidence>
<proteinExistence type="predicted"/>
<dbReference type="PANTHER" id="PTHR10859">
    <property type="entry name" value="GLYCOSYL TRANSFERASE"/>
    <property type="match status" value="1"/>
</dbReference>
<dbReference type="InterPro" id="IPR029044">
    <property type="entry name" value="Nucleotide-diphossugar_trans"/>
</dbReference>